<evidence type="ECO:0000256" key="1">
    <source>
        <dbReference type="SAM" id="MobiDB-lite"/>
    </source>
</evidence>
<accession>A0A0F9JHG8</accession>
<gene>
    <name evidence="3" type="ORF">LCGC14_1452320</name>
</gene>
<sequence length="653" mass="73854">MSVSVTELAEMHGWRRDDKLSFVSRAGGTVALEDVSGNPVEVTEIVYRDLISAGYARKPGSETDLGFIPDRKARRKQQMSLFAVRRDEELRANGNAPCRAFEILKGELLAHPQYGPSVPRKFNPKTLSTWKEKLKNGGPGALMPRSDKQGHPYARHDELYEGFVYDVLEDLYLKSDRISISLAANKAEDLYRDKCEELRIEEPNACAMKSFKSVLATLRADDVIKARNDTETSRKLRLQAVFYARINYPFDLVEIDTTPANVHLRDRNGNCIGRPTVSVAVDAATGAALGLRFSLNAPREILTVQTLKDVMSLRDDDFFDRHGIENRIQMNGVPQILSCDQGSENSGEWLPGIIAYSGMELGKNCPGCPDKKPFVERFNRELSRFFESLPGATTSPTMPNKTRTDKAMVEACMTLEELETETYKWLYDTYLKKERRLIHSPLRVPESPTDSWKRLVQGMARLPIGPEEIAQIFMVEEEERKLQHYGIDLRGVQYHSPELKELISTLGRKATVDVRYDPTDIRAIAVIHDVAEIENPLIVPAKSKEIAPISFDDVKRIKTLSPEAKKQDRKARSKAYDIASAAQKLAEDRGTGKISNVREAKKKERMRQKTAEMKERARTPPLQPTSAMASVNQPTPRMPVRRRERPPQMDILE</sequence>
<reference evidence="3" key="1">
    <citation type="journal article" date="2015" name="Nature">
        <title>Complex archaea that bridge the gap between prokaryotes and eukaryotes.</title>
        <authorList>
            <person name="Spang A."/>
            <person name="Saw J.H."/>
            <person name="Jorgensen S.L."/>
            <person name="Zaremba-Niedzwiedzka K."/>
            <person name="Martijn J."/>
            <person name="Lind A.E."/>
            <person name="van Eijk R."/>
            <person name="Schleper C."/>
            <person name="Guy L."/>
            <person name="Ettema T.J."/>
        </authorList>
    </citation>
    <scope>NUCLEOTIDE SEQUENCE</scope>
</reference>
<protein>
    <recommendedName>
        <fullName evidence="2">Integrase catalytic domain-containing protein</fullName>
    </recommendedName>
</protein>
<dbReference type="InterPro" id="IPR001584">
    <property type="entry name" value="Integrase_cat-core"/>
</dbReference>
<organism evidence="3">
    <name type="scientific">marine sediment metagenome</name>
    <dbReference type="NCBI Taxonomy" id="412755"/>
    <lineage>
        <taxon>unclassified sequences</taxon>
        <taxon>metagenomes</taxon>
        <taxon>ecological metagenomes</taxon>
    </lineage>
</organism>
<dbReference type="Pfam" id="PF09299">
    <property type="entry name" value="Mu-transpos_C"/>
    <property type="match status" value="1"/>
</dbReference>
<evidence type="ECO:0000313" key="3">
    <source>
        <dbReference type="EMBL" id="KKM69289.1"/>
    </source>
</evidence>
<dbReference type="InterPro" id="IPR036397">
    <property type="entry name" value="RNaseH_sf"/>
</dbReference>
<dbReference type="InterPro" id="IPR015378">
    <property type="entry name" value="Transposase-like_Mu_C"/>
</dbReference>
<comment type="caution">
    <text evidence="3">The sequence shown here is derived from an EMBL/GenBank/DDBJ whole genome shotgun (WGS) entry which is preliminary data.</text>
</comment>
<proteinExistence type="predicted"/>
<name>A0A0F9JHG8_9ZZZZ</name>
<feature type="compositionally biased region" description="Basic and acidic residues" evidence="1">
    <location>
        <begin position="585"/>
        <end position="618"/>
    </location>
</feature>
<evidence type="ECO:0000259" key="2">
    <source>
        <dbReference type="PROSITE" id="PS50994"/>
    </source>
</evidence>
<dbReference type="InterPro" id="IPR012337">
    <property type="entry name" value="RNaseH-like_sf"/>
</dbReference>
<dbReference type="PROSITE" id="PS50994">
    <property type="entry name" value="INTEGRASE"/>
    <property type="match status" value="1"/>
</dbReference>
<dbReference type="SUPFAM" id="SSF53098">
    <property type="entry name" value="Ribonuclease H-like"/>
    <property type="match status" value="1"/>
</dbReference>
<feature type="region of interest" description="Disordered" evidence="1">
    <location>
        <begin position="584"/>
        <end position="653"/>
    </location>
</feature>
<dbReference type="EMBL" id="LAZR01010015">
    <property type="protein sequence ID" value="KKM69289.1"/>
    <property type="molecule type" value="Genomic_DNA"/>
</dbReference>
<dbReference type="Gene3D" id="3.30.420.10">
    <property type="entry name" value="Ribonuclease H-like superfamily/Ribonuclease H"/>
    <property type="match status" value="1"/>
</dbReference>
<feature type="domain" description="Integrase catalytic" evidence="2">
    <location>
        <begin position="245"/>
        <end position="449"/>
    </location>
</feature>
<dbReference type="GO" id="GO:0015074">
    <property type="term" value="P:DNA integration"/>
    <property type="evidence" value="ECO:0007669"/>
    <property type="project" value="InterPro"/>
</dbReference>
<feature type="compositionally biased region" description="Polar residues" evidence="1">
    <location>
        <begin position="624"/>
        <end position="633"/>
    </location>
</feature>
<dbReference type="AlphaFoldDB" id="A0A0F9JHG8"/>
<dbReference type="GO" id="GO:0003676">
    <property type="term" value="F:nucleic acid binding"/>
    <property type="evidence" value="ECO:0007669"/>
    <property type="project" value="InterPro"/>
</dbReference>